<dbReference type="GO" id="GO:0004177">
    <property type="term" value="F:aminopeptidase activity"/>
    <property type="evidence" value="ECO:0007669"/>
    <property type="project" value="UniProtKB-KW"/>
</dbReference>
<evidence type="ECO:0000313" key="3">
    <source>
        <dbReference type="Proteomes" id="UP000295680"/>
    </source>
</evidence>
<gene>
    <name evidence="2" type="ORF">EV192_1011750</name>
</gene>
<dbReference type="RefSeq" id="WP_207925915.1">
    <property type="nucleotide sequence ID" value="NZ_SLWS01000001.1"/>
</dbReference>
<keyword evidence="2" id="KW-0378">Hydrolase</keyword>
<dbReference type="AlphaFoldDB" id="A0A4R2K815"/>
<keyword evidence="2" id="KW-0645">Protease</keyword>
<feature type="domain" description="Serine aminopeptidase S33" evidence="1">
    <location>
        <begin position="25"/>
        <end position="142"/>
    </location>
</feature>
<name>A0A4R2K815_9PSEU</name>
<dbReference type="Proteomes" id="UP000295680">
    <property type="component" value="Unassembled WGS sequence"/>
</dbReference>
<comment type="caution">
    <text evidence="2">The sequence shown here is derived from an EMBL/GenBank/DDBJ whole genome shotgun (WGS) entry which is preliminary data.</text>
</comment>
<evidence type="ECO:0000313" key="2">
    <source>
        <dbReference type="EMBL" id="TCO65958.1"/>
    </source>
</evidence>
<organism evidence="2 3">
    <name type="scientific">Actinocrispum wychmicini</name>
    <dbReference type="NCBI Taxonomy" id="1213861"/>
    <lineage>
        <taxon>Bacteria</taxon>
        <taxon>Bacillati</taxon>
        <taxon>Actinomycetota</taxon>
        <taxon>Actinomycetes</taxon>
        <taxon>Pseudonocardiales</taxon>
        <taxon>Pseudonocardiaceae</taxon>
        <taxon>Actinocrispum</taxon>
    </lineage>
</organism>
<dbReference type="SUPFAM" id="SSF53474">
    <property type="entry name" value="alpha/beta-Hydrolases"/>
    <property type="match status" value="1"/>
</dbReference>
<protein>
    <submittedName>
        <fullName evidence="2">Serine aminopeptidase S33 family</fullName>
    </submittedName>
</protein>
<reference evidence="2 3" key="1">
    <citation type="submission" date="2019-03" db="EMBL/GenBank/DDBJ databases">
        <title>Genomic Encyclopedia of Type Strains, Phase IV (KMG-IV): sequencing the most valuable type-strain genomes for metagenomic binning, comparative biology and taxonomic classification.</title>
        <authorList>
            <person name="Goeker M."/>
        </authorList>
    </citation>
    <scope>NUCLEOTIDE SEQUENCE [LARGE SCALE GENOMIC DNA]</scope>
    <source>
        <strain evidence="2 3">DSM 45934</strain>
    </source>
</reference>
<dbReference type="InterPro" id="IPR029058">
    <property type="entry name" value="AB_hydrolase_fold"/>
</dbReference>
<sequence length="299" mass="33390">MEQVELTSIDGIRLDAAWHPARVQEQRGLVIQCHGINANMTEGGMFVRLADRLADSGFNVLRFSFQGHGDSDGSQRGMTIAGEMLDLQAAIEYGTRRFPGTLAIVASSFGAVSTALTLPRLGDRLGRLALWNPVLDLQRTFVHPELPWGNENFNVSQAAQGFLMLDDEFEVGRVQFEEFHHYKPLKYLTANIVPTLVVHGDQDTAVSYEITRDDRLTVARPGRQTVDDHDKHREVRTQAMYRRVHANPGEQRLQIVHDLPLRPATAVHHGPEYEAVAAAGVQVLERASPGAAPMWCRRR</sequence>
<proteinExistence type="predicted"/>
<dbReference type="EMBL" id="SLWS01000001">
    <property type="protein sequence ID" value="TCO65958.1"/>
    <property type="molecule type" value="Genomic_DNA"/>
</dbReference>
<evidence type="ECO:0000259" key="1">
    <source>
        <dbReference type="Pfam" id="PF12146"/>
    </source>
</evidence>
<dbReference type="Pfam" id="PF12146">
    <property type="entry name" value="Hydrolase_4"/>
    <property type="match status" value="1"/>
</dbReference>
<keyword evidence="2" id="KW-0031">Aminopeptidase</keyword>
<dbReference type="Gene3D" id="3.40.50.1820">
    <property type="entry name" value="alpha/beta hydrolase"/>
    <property type="match status" value="1"/>
</dbReference>
<dbReference type="InterPro" id="IPR022742">
    <property type="entry name" value="Hydrolase_4"/>
</dbReference>
<accession>A0A4R2K815</accession>
<keyword evidence="3" id="KW-1185">Reference proteome</keyword>